<keyword evidence="6" id="KW-1185">Reference proteome</keyword>
<dbReference type="InterPro" id="IPR027417">
    <property type="entry name" value="P-loop_NTPase"/>
</dbReference>
<dbReference type="CDD" id="cd00882">
    <property type="entry name" value="Ras_like_GTPase"/>
    <property type="match status" value="1"/>
</dbReference>
<protein>
    <submittedName>
        <fullName evidence="5">ATP/GTP-binding protein</fullName>
    </submittedName>
</protein>
<sequence>MTGTLKIAVVGGFGVGKTTMVRSISEIRPLNAEETMTRPVEIEALADLDGLGRKTATTVAFDFGRISLDESSVLYVFGGPGQERFGFLWDRLFSGTLGAVVLVDTRRVADARHTIERLQADGTLFIVACNDFGGPFRTEEQVRETLGLTPDVPLVECDARDRSSSKYVLITLIEYLAARVSSDGHGCPAPRARH</sequence>
<dbReference type="Pfam" id="PF03029">
    <property type="entry name" value="ATP_bind_1"/>
    <property type="match status" value="1"/>
</dbReference>
<comment type="similarity">
    <text evidence="1">Belongs to the GPN-loop GTPase family.</text>
</comment>
<dbReference type="AlphaFoldDB" id="A0A6G9H149"/>
<evidence type="ECO:0000256" key="4">
    <source>
        <dbReference type="ARBA" id="ARBA00023134"/>
    </source>
</evidence>
<dbReference type="Proteomes" id="UP000501179">
    <property type="component" value="Chromosome"/>
</dbReference>
<organism evidence="5 6">
    <name type="scientific">Streptomyces liangshanensis</name>
    <dbReference type="NCBI Taxonomy" id="2717324"/>
    <lineage>
        <taxon>Bacteria</taxon>
        <taxon>Bacillati</taxon>
        <taxon>Actinomycetota</taxon>
        <taxon>Actinomycetes</taxon>
        <taxon>Kitasatosporales</taxon>
        <taxon>Streptomycetaceae</taxon>
        <taxon>Streptomyces</taxon>
    </lineage>
</organism>
<evidence type="ECO:0000256" key="1">
    <source>
        <dbReference type="ARBA" id="ARBA00005290"/>
    </source>
</evidence>
<dbReference type="PANTHER" id="PTHR42708">
    <property type="entry name" value="ATP/GTP-BINDING PROTEIN-RELATED"/>
    <property type="match status" value="1"/>
</dbReference>
<dbReference type="Gene3D" id="3.40.50.300">
    <property type="entry name" value="P-loop containing nucleotide triphosphate hydrolases"/>
    <property type="match status" value="1"/>
</dbReference>
<name>A0A6G9H149_9ACTN</name>
<dbReference type="InterPro" id="IPR004130">
    <property type="entry name" value="Gpn"/>
</dbReference>
<dbReference type="PANTHER" id="PTHR42708:SF1">
    <property type="entry name" value="GLIDING MOTILITY PROTEIN MGLA"/>
    <property type="match status" value="1"/>
</dbReference>
<proteinExistence type="inferred from homology"/>
<dbReference type="SUPFAM" id="SSF52540">
    <property type="entry name" value="P-loop containing nucleoside triphosphate hydrolases"/>
    <property type="match status" value="1"/>
</dbReference>
<keyword evidence="4" id="KW-0342">GTP-binding</keyword>
<keyword evidence="2" id="KW-0547">Nucleotide-binding</keyword>
<keyword evidence="3" id="KW-0378">Hydrolase</keyword>
<dbReference type="RefSeq" id="WP_167031619.1">
    <property type="nucleotide sequence ID" value="NZ_CP050177.1"/>
</dbReference>
<reference evidence="5 6" key="1">
    <citation type="submission" date="2020-03" db="EMBL/GenBank/DDBJ databases">
        <title>A novel species.</title>
        <authorList>
            <person name="Gao J."/>
        </authorList>
    </citation>
    <scope>NUCLEOTIDE SEQUENCE [LARGE SCALE GENOMIC DNA]</scope>
    <source>
        <strain evidence="5 6">QMT-12</strain>
    </source>
</reference>
<evidence type="ECO:0000256" key="2">
    <source>
        <dbReference type="ARBA" id="ARBA00022741"/>
    </source>
</evidence>
<evidence type="ECO:0000313" key="6">
    <source>
        <dbReference type="Proteomes" id="UP000501179"/>
    </source>
</evidence>
<dbReference type="GO" id="GO:0005525">
    <property type="term" value="F:GTP binding"/>
    <property type="evidence" value="ECO:0007669"/>
    <property type="project" value="UniProtKB-KW"/>
</dbReference>
<dbReference type="KEGG" id="slia:HA039_19705"/>
<dbReference type="InterPro" id="IPR052705">
    <property type="entry name" value="Gliding_Motility_GTPase"/>
</dbReference>
<gene>
    <name evidence="5" type="ORF">HA039_19705</name>
</gene>
<dbReference type="GO" id="GO:0016787">
    <property type="term" value="F:hydrolase activity"/>
    <property type="evidence" value="ECO:0007669"/>
    <property type="project" value="UniProtKB-KW"/>
</dbReference>
<dbReference type="EMBL" id="CP050177">
    <property type="protein sequence ID" value="QIQ04235.1"/>
    <property type="molecule type" value="Genomic_DNA"/>
</dbReference>
<evidence type="ECO:0000313" key="5">
    <source>
        <dbReference type="EMBL" id="QIQ04235.1"/>
    </source>
</evidence>
<evidence type="ECO:0000256" key="3">
    <source>
        <dbReference type="ARBA" id="ARBA00022801"/>
    </source>
</evidence>
<accession>A0A6G9H149</accession>